<feature type="DNA-binding region" description="H-T-H motif" evidence="2">
    <location>
        <begin position="24"/>
        <end position="43"/>
    </location>
</feature>
<evidence type="ECO:0000313" key="5">
    <source>
        <dbReference type="Proteomes" id="UP000597444"/>
    </source>
</evidence>
<feature type="domain" description="HTH tetR-type" evidence="3">
    <location>
        <begin position="1"/>
        <end position="61"/>
    </location>
</feature>
<dbReference type="RefSeq" id="WP_220210081.1">
    <property type="nucleotide sequence ID" value="NZ_BNJK01000002.1"/>
</dbReference>
<dbReference type="InterPro" id="IPR009057">
    <property type="entry name" value="Homeodomain-like_sf"/>
</dbReference>
<dbReference type="Pfam" id="PF00440">
    <property type="entry name" value="TetR_N"/>
    <property type="match status" value="1"/>
</dbReference>
<accession>A0A8J3IX11</accession>
<proteinExistence type="predicted"/>
<dbReference type="Gene3D" id="1.10.357.10">
    <property type="entry name" value="Tetracycline Repressor, domain 2"/>
    <property type="match status" value="1"/>
</dbReference>
<dbReference type="GO" id="GO:0003700">
    <property type="term" value="F:DNA-binding transcription factor activity"/>
    <property type="evidence" value="ECO:0007669"/>
    <property type="project" value="TreeGrafter"/>
</dbReference>
<organism evidence="4 5">
    <name type="scientific">Reticulibacter mediterranei</name>
    <dbReference type="NCBI Taxonomy" id="2778369"/>
    <lineage>
        <taxon>Bacteria</taxon>
        <taxon>Bacillati</taxon>
        <taxon>Chloroflexota</taxon>
        <taxon>Ktedonobacteria</taxon>
        <taxon>Ktedonobacterales</taxon>
        <taxon>Reticulibacteraceae</taxon>
        <taxon>Reticulibacter</taxon>
    </lineage>
</organism>
<dbReference type="SUPFAM" id="SSF46689">
    <property type="entry name" value="Homeodomain-like"/>
    <property type="match status" value="1"/>
</dbReference>
<dbReference type="PANTHER" id="PTHR30055:SF226">
    <property type="entry name" value="HTH-TYPE TRANSCRIPTIONAL REGULATOR PKSA"/>
    <property type="match status" value="1"/>
</dbReference>
<comment type="caution">
    <text evidence="4">The sequence shown here is derived from an EMBL/GenBank/DDBJ whole genome shotgun (WGS) entry which is preliminary data.</text>
</comment>
<evidence type="ECO:0000256" key="1">
    <source>
        <dbReference type="ARBA" id="ARBA00023125"/>
    </source>
</evidence>
<dbReference type="EMBL" id="BNJK01000002">
    <property type="protein sequence ID" value="GHO99439.1"/>
    <property type="molecule type" value="Genomic_DNA"/>
</dbReference>
<dbReference type="InterPro" id="IPR050109">
    <property type="entry name" value="HTH-type_TetR-like_transc_reg"/>
</dbReference>
<evidence type="ECO:0000313" key="4">
    <source>
        <dbReference type="EMBL" id="GHO99439.1"/>
    </source>
</evidence>
<gene>
    <name evidence="4" type="ORF">KSF_094870</name>
</gene>
<reference evidence="4" key="1">
    <citation type="submission" date="2020-10" db="EMBL/GenBank/DDBJ databases">
        <title>Taxonomic study of unclassified bacteria belonging to the class Ktedonobacteria.</title>
        <authorList>
            <person name="Yabe S."/>
            <person name="Wang C.M."/>
            <person name="Zheng Y."/>
            <person name="Sakai Y."/>
            <person name="Cavaletti L."/>
            <person name="Monciardini P."/>
            <person name="Donadio S."/>
        </authorList>
    </citation>
    <scope>NUCLEOTIDE SEQUENCE</scope>
    <source>
        <strain evidence="4">ID150040</strain>
    </source>
</reference>
<dbReference type="PROSITE" id="PS50977">
    <property type="entry name" value="HTH_TETR_2"/>
    <property type="match status" value="1"/>
</dbReference>
<keyword evidence="1 2" id="KW-0238">DNA-binding</keyword>
<keyword evidence="5" id="KW-1185">Reference proteome</keyword>
<sequence length="110" mass="12678">MTTRERIIQAAYHVLAEHGYDATTIKAIAREAEVAPGLVHYYFANKDELLVEVLKDISSRYTENMRRVMDSLPADRVGEAGLNDALQRTLRTPETYCLRWDYAILRCCLR</sequence>
<evidence type="ECO:0000259" key="3">
    <source>
        <dbReference type="PROSITE" id="PS50977"/>
    </source>
</evidence>
<protein>
    <recommendedName>
        <fullName evidence="3">HTH tetR-type domain-containing protein</fullName>
    </recommendedName>
</protein>
<dbReference type="Proteomes" id="UP000597444">
    <property type="component" value="Unassembled WGS sequence"/>
</dbReference>
<dbReference type="PRINTS" id="PR00455">
    <property type="entry name" value="HTHTETR"/>
</dbReference>
<evidence type="ECO:0000256" key="2">
    <source>
        <dbReference type="PROSITE-ProRule" id="PRU00335"/>
    </source>
</evidence>
<dbReference type="PANTHER" id="PTHR30055">
    <property type="entry name" value="HTH-TYPE TRANSCRIPTIONAL REGULATOR RUTR"/>
    <property type="match status" value="1"/>
</dbReference>
<dbReference type="InterPro" id="IPR001647">
    <property type="entry name" value="HTH_TetR"/>
</dbReference>
<dbReference type="GO" id="GO:0000976">
    <property type="term" value="F:transcription cis-regulatory region binding"/>
    <property type="evidence" value="ECO:0007669"/>
    <property type="project" value="TreeGrafter"/>
</dbReference>
<dbReference type="PROSITE" id="PS01081">
    <property type="entry name" value="HTH_TETR_1"/>
    <property type="match status" value="1"/>
</dbReference>
<dbReference type="AlphaFoldDB" id="A0A8J3IX11"/>
<dbReference type="InterPro" id="IPR023772">
    <property type="entry name" value="DNA-bd_HTH_TetR-type_CS"/>
</dbReference>
<name>A0A8J3IX11_9CHLR</name>